<feature type="transmembrane region" description="Helical" evidence="1">
    <location>
        <begin position="174"/>
        <end position="193"/>
    </location>
</feature>
<evidence type="ECO:0000256" key="1">
    <source>
        <dbReference type="SAM" id="Phobius"/>
    </source>
</evidence>
<sequence>MKQKASIFHFLVDAGSFAFLLLPNIIFLVGWYRWYIGLPMAIVSGYLFYRFCIGYRNNMVLENQEVPDRRFLLTLLGISVFVAYISGMGEMTYQVTDYIKHNVIFSNLATKPWPVLIEDPKQPAAFLCYGIAYYLPASLIGKILGLKVVVVCSFLWGVSGIFLCLIWVNKTINLYKWQLVVLFLFFAGLDPLFNIIDGQRNNLNDILSWDGLGFPILLSYMSPVRLMVWNPQYVFPAWIGTALIVQLGRFHKNGVGISAFLSALTLLWAPFITMGLIPVWLYFLVKSRFKNLINYYALSGLVLVVLIGPYYAAHQPIQDYPYLLWQEGIFQAIHDYTFFIFMEIGIYLVLVYLVDRKFGFIAGELRSLMLLSVVVLLILPVYRMGIFNDFLMRVSMPSLFLMTIGVIVVMYEILRKKLYKKSVLTGALCIFFLIGAMSPLRYMFTPVFPPGRYTLNSINDEQYSVFGMNELYDGWEISFQYTGSEKSFYYRYLSNK</sequence>
<feature type="transmembrane region" description="Helical" evidence="1">
    <location>
        <begin position="123"/>
        <end position="141"/>
    </location>
</feature>
<keyword evidence="1" id="KW-1133">Transmembrane helix</keyword>
<feature type="transmembrane region" description="Helical" evidence="1">
    <location>
        <begin position="32"/>
        <end position="49"/>
    </location>
</feature>
<keyword evidence="3" id="KW-1185">Reference proteome</keyword>
<dbReference type="AlphaFoldDB" id="A0A4R5DVM9"/>
<feature type="transmembrane region" description="Helical" evidence="1">
    <location>
        <begin position="365"/>
        <end position="384"/>
    </location>
</feature>
<feature type="transmembrane region" description="Helical" evidence="1">
    <location>
        <begin position="70"/>
        <end position="87"/>
    </location>
</feature>
<feature type="transmembrane region" description="Helical" evidence="1">
    <location>
        <begin position="7"/>
        <end position="26"/>
    </location>
</feature>
<organism evidence="2 3">
    <name type="scientific">Dyadobacter psychrotolerans</name>
    <dbReference type="NCBI Taxonomy" id="2541721"/>
    <lineage>
        <taxon>Bacteria</taxon>
        <taxon>Pseudomonadati</taxon>
        <taxon>Bacteroidota</taxon>
        <taxon>Cytophagia</taxon>
        <taxon>Cytophagales</taxon>
        <taxon>Spirosomataceae</taxon>
        <taxon>Dyadobacter</taxon>
    </lineage>
</organism>
<feature type="transmembrane region" description="Helical" evidence="1">
    <location>
        <begin position="390"/>
        <end position="411"/>
    </location>
</feature>
<name>A0A4R5DVM9_9BACT</name>
<feature type="transmembrane region" description="Helical" evidence="1">
    <location>
        <begin position="233"/>
        <end position="251"/>
    </location>
</feature>
<dbReference type="EMBL" id="SMFL01000001">
    <property type="protein sequence ID" value="TDE18612.1"/>
    <property type="molecule type" value="Genomic_DNA"/>
</dbReference>
<accession>A0A4R5DVM9</accession>
<comment type="caution">
    <text evidence="2">The sequence shown here is derived from an EMBL/GenBank/DDBJ whole genome shotgun (WGS) entry which is preliminary data.</text>
</comment>
<dbReference type="Proteomes" id="UP000294850">
    <property type="component" value="Unassembled WGS sequence"/>
</dbReference>
<evidence type="ECO:0000313" key="3">
    <source>
        <dbReference type="Proteomes" id="UP000294850"/>
    </source>
</evidence>
<feature type="transmembrane region" description="Helical" evidence="1">
    <location>
        <begin position="257"/>
        <end position="283"/>
    </location>
</feature>
<feature type="transmembrane region" description="Helical" evidence="1">
    <location>
        <begin position="148"/>
        <end position="168"/>
    </location>
</feature>
<keyword evidence="1" id="KW-0812">Transmembrane</keyword>
<keyword evidence="1" id="KW-0472">Membrane</keyword>
<feature type="transmembrane region" description="Helical" evidence="1">
    <location>
        <begin position="423"/>
        <end position="444"/>
    </location>
</feature>
<proteinExistence type="predicted"/>
<feature type="transmembrane region" description="Helical" evidence="1">
    <location>
        <begin position="295"/>
        <end position="313"/>
    </location>
</feature>
<gene>
    <name evidence="2" type="ORF">E0F88_03475</name>
</gene>
<protein>
    <submittedName>
        <fullName evidence="2">Uncharacterized protein</fullName>
    </submittedName>
</protein>
<feature type="transmembrane region" description="Helical" evidence="1">
    <location>
        <begin position="333"/>
        <end position="353"/>
    </location>
</feature>
<dbReference type="OrthoDB" id="924213at2"/>
<evidence type="ECO:0000313" key="2">
    <source>
        <dbReference type="EMBL" id="TDE18612.1"/>
    </source>
</evidence>
<dbReference type="RefSeq" id="WP_131956684.1">
    <property type="nucleotide sequence ID" value="NZ_SMFL01000001.1"/>
</dbReference>
<reference evidence="2 3" key="1">
    <citation type="submission" date="2019-03" db="EMBL/GenBank/DDBJ databases">
        <title>Dyadobacter AR-3-6 sp. nov., isolated from arctic soil.</title>
        <authorList>
            <person name="Chaudhary D.K."/>
        </authorList>
    </citation>
    <scope>NUCLEOTIDE SEQUENCE [LARGE SCALE GENOMIC DNA]</scope>
    <source>
        <strain evidence="2 3">AR-3-6</strain>
    </source>
</reference>